<name>A0A9J6PFE0_9PROT</name>
<protein>
    <submittedName>
        <fullName evidence="3">YSC84-related protein</fullName>
    </submittedName>
</protein>
<organism evidence="3 4">
    <name type="scientific">Futiania mangrovi</name>
    <dbReference type="NCBI Taxonomy" id="2959716"/>
    <lineage>
        <taxon>Bacteria</taxon>
        <taxon>Pseudomonadati</taxon>
        <taxon>Pseudomonadota</taxon>
        <taxon>Alphaproteobacteria</taxon>
        <taxon>Futianiales</taxon>
        <taxon>Futianiaceae</taxon>
        <taxon>Futiania</taxon>
    </lineage>
</organism>
<dbReference type="Proteomes" id="UP001055804">
    <property type="component" value="Unassembled WGS sequence"/>
</dbReference>
<accession>A0A9J6PFE0</accession>
<dbReference type="InterPro" id="IPR007461">
    <property type="entry name" value="Ysc84_actin-binding"/>
</dbReference>
<evidence type="ECO:0000313" key="3">
    <source>
        <dbReference type="EMBL" id="MCP1337174.1"/>
    </source>
</evidence>
<dbReference type="RefSeq" id="WP_269333105.1">
    <property type="nucleotide sequence ID" value="NZ_JAMZFT010000002.1"/>
</dbReference>
<dbReference type="CDD" id="cd11524">
    <property type="entry name" value="SYLF"/>
    <property type="match status" value="1"/>
</dbReference>
<dbReference type="EMBL" id="JAMZFT010000002">
    <property type="protein sequence ID" value="MCP1337174.1"/>
    <property type="molecule type" value="Genomic_DNA"/>
</dbReference>
<sequence>MIRALSTLALAAVAVLAVALAPAQAATKSKAEIDAGVTTTLDRFYKEFAGGRDLMSRASGALVFPTITKGGFIVGGEYGEGALLIDGAPVAYYSSASASIGFQAGLQSRSQIIFFMTDKALADFRAAEGWEAGVDASITVIEEGASGKLSTETAKQPVIGVVFAGRGLMGGISLDGTKVTKIDPQ</sequence>
<dbReference type="AlphaFoldDB" id="A0A9J6PFE0"/>
<reference evidence="3" key="1">
    <citation type="submission" date="2022-06" db="EMBL/GenBank/DDBJ databases">
        <title>Isolation and Genomics of Futiania mangrovii gen. nov., sp. nov., a Rare and Metabolically-versatile member in the Class Alphaproteobacteria.</title>
        <authorList>
            <person name="Liu L."/>
            <person name="Huang W.-C."/>
            <person name="Pan J."/>
            <person name="Li J."/>
            <person name="Huang Y."/>
            <person name="Du H."/>
            <person name="Liu Y."/>
            <person name="Li M."/>
        </authorList>
    </citation>
    <scope>NUCLEOTIDE SEQUENCE</scope>
    <source>
        <strain evidence="3">FT118</strain>
    </source>
</reference>
<gene>
    <name evidence="3" type="ORF">NJQ99_12190</name>
</gene>
<proteinExistence type="predicted"/>
<evidence type="ECO:0000313" key="4">
    <source>
        <dbReference type="Proteomes" id="UP001055804"/>
    </source>
</evidence>
<evidence type="ECO:0000256" key="1">
    <source>
        <dbReference type="SAM" id="SignalP"/>
    </source>
</evidence>
<comment type="caution">
    <text evidence="3">The sequence shown here is derived from an EMBL/GenBank/DDBJ whole genome shotgun (WGS) entry which is preliminary data.</text>
</comment>
<feature type="domain" description="Ysc84 actin-binding" evidence="2">
    <location>
        <begin position="97"/>
        <end position="180"/>
    </location>
</feature>
<evidence type="ECO:0000259" key="2">
    <source>
        <dbReference type="Pfam" id="PF04366"/>
    </source>
</evidence>
<feature type="signal peptide" evidence="1">
    <location>
        <begin position="1"/>
        <end position="25"/>
    </location>
</feature>
<keyword evidence="1" id="KW-0732">Signal</keyword>
<keyword evidence="4" id="KW-1185">Reference proteome</keyword>
<feature type="chain" id="PRO_5039889922" evidence="1">
    <location>
        <begin position="26"/>
        <end position="185"/>
    </location>
</feature>
<dbReference type="Pfam" id="PF04366">
    <property type="entry name" value="Ysc84"/>
    <property type="match status" value="1"/>
</dbReference>